<evidence type="ECO:0000313" key="9">
    <source>
        <dbReference type="EMBL" id="QJE29042.1"/>
    </source>
</evidence>
<evidence type="ECO:0000313" key="12">
    <source>
        <dbReference type="Proteomes" id="UP000195950"/>
    </source>
</evidence>
<evidence type="ECO:0000256" key="6">
    <source>
        <dbReference type="ARBA" id="ARBA00022884"/>
    </source>
</evidence>
<accession>A0A1Y4I901</accession>
<dbReference type="InterPro" id="IPR012933">
    <property type="entry name" value="HicA_mRNA_interferase"/>
</dbReference>
<dbReference type="GeneID" id="93523862"/>
<organism evidence="8 12">
    <name type="scientific">Parabacteroides distasonis</name>
    <dbReference type="NCBI Taxonomy" id="823"/>
    <lineage>
        <taxon>Bacteria</taxon>
        <taxon>Pseudomonadati</taxon>
        <taxon>Bacteroidota</taxon>
        <taxon>Bacteroidia</taxon>
        <taxon>Bacteroidales</taxon>
        <taxon>Tannerellaceae</taxon>
        <taxon>Parabacteroides</taxon>
    </lineage>
</organism>
<dbReference type="GO" id="GO:0003729">
    <property type="term" value="F:mRNA binding"/>
    <property type="evidence" value="ECO:0007669"/>
    <property type="project" value="InterPro"/>
</dbReference>
<evidence type="ECO:0000313" key="8">
    <source>
        <dbReference type="EMBL" id="OUP16086.1"/>
    </source>
</evidence>
<evidence type="ECO:0000313" key="14">
    <source>
        <dbReference type="Proteomes" id="UP000501982"/>
    </source>
</evidence>
<reference evidence="8" key="2">
    <citation type="journal article" date="2018" name="BMC Genomics">
        <title>Whole genome sequencing and function prediction of 133 gut anaerobes isolated from chicken caecum in pure cultures.</title>
        <authorList>
            <person name="Medvecky M."/>
            <person name="Cejkova D."/>
            <person name="Polansky O."/>
            <person name="Karasova D."/>
            <person name="Kubasova T."/>
            <person name="Cizek A."/>
            <person name="Rychlik I."/>
        </authorList>
    </citation>
    <scope>NUCLEOTIDE SEQUENCE</scope>
    <source>
        <strain evidence="8">An199</strain>
    </source>
</reference>
<dbReference type="GO" id="GO:0016787">
    <property type="term" value="F:hydrolase activity"/>
    <property type="evidence" value="ECO:0007669"/>
    <property type="project" value="UniProtKB-KW"/>
</dbReference>
<dbReference type="GO" id="GO:0004519">
    <property type="term" value="F:endonuclease activity"/>
    <property type="evidence" value="ECO:0007669"/>
    <property type="project" value="UniProtKB-KW"/>
</dbReference>
<keyword evidence="6" id="KW-0694">RNA-binding</keyword>
<dbReference type="EMBL" id="NFJX01000017">
    <property type="protein sequence ID" value="OUP16086.1"/>
    <property type="molecule type" value="Genomic_DNA"/>
</dbReference>
<reference evidence="11" key="5">
    <citation type="submission" date="2023-03" db="EMBL/GenBank/DDBJ databases">
        <title>Parabacteroides distasonis, a bacteria resistant against UC.</title>
        <authorList>
            <person name="Dai W."/>
        </authorList>
    </citation>
    <scope>NUCLEOTIDE SEQUENCE</scope>
    <source>
        <strain evidence="11">F1-28</strain>
    </source>
</reference>
<dbReference type="EMBL" id="CP051672">
    <property type="protein sequence ID" value="QJE29042.1"/>
    <property type="molecule type" value="Genomic_DNA"/>
</dbReference>
<dbReference type="Proteomes" id="UP001221009">
    <property type="component" value="Chromosome"/>
</dbReference>
<dbReference type="Proteomes" id="UP000315827">
    <property type="component" value="Unassembled WGS sequence"/>
</dbReference>
<keyword evidence="5" id="KW-0378">Hydrolase</keyword>
<keyword evidence="7" id="KW-0346">Stress response</keyword>
<dbReference type="RefSeq" id="WP_087346030.1">
    <property type="nucleotide sequence ID" value="NZ_CP042285.1"/>
</dbReference>
<dbReference type="SUPFAM" id="SSF54786">
    <property type="entry name" value="YcfA/nrd intein domain"/>
    <property type="match status" value="1"/>
</dbReference>
<proteinExistence type="inferred from homology"/>
<protein>
    <submittedName>
        <fullName evidence="8">Toxin HicA</fullName>
    </submittedName>
    <submittedName>
        <fullName evidence="9">Type II toxin-antitoxin system HicA family toxin</fullName>
    </submittedName>
</protein>
<keyword evidence="2" id="KW-1277">Toxin-antitoxin system</keyword>
<comment type="similarity">
    <text evidence="1">Belongs to the HicA mRNA interferase family.</text>
</comment>
<dbReference type="Proteomes" id="UP000195950">
    <property type="component" value="Unassembled WGS sequence"/>
</dbReference>
<dbReference type="Pfam" id="PF07927">
    <property type="entry name" value="HicA_toxin"/>
    <property type="match status" value="1"/>
</dbReference>
<evidence type="ECO:0000256" key="2">
    <source>
        <dbReference type="ARBA" id="ARBA00022649"/>
    </source>
</evidence>
<dbReference type="Gene3D" id="3.30.920.30">
    <property type="entry name" value="Hypothetical protein"/>
    <property type="match status" value="1"/>
</dbReference>
<keyword evidence="4" id="KW-0255">Endonuclease</keyword>
<evidence type="ECO:0000256" key="4">
    <source>
        <dbReference type="ARBA" id="ARBA00022759"/>
    </source>
</evidence>
<evidence type="ECO:0000313" key="10">
    <source>
        <dbReference type="EMBL" id="TWV58650.1"/>
    </source>
</evidence>
<dbReference type="EMBL" id="CP120353">
    <property type="protein sequence ID" value="WET64271.1"/>
    <property type="molecule type" value="Genomic_DNA"/>
</dbReference>
<reference evidence="12" key="1">
    <citation type="submission" date="2017-04" db="EMBL/GenBank/DDBJ databases">
        <title>Function of individual gut microbiota members based on whole genome sequencing of pure cultures obtained from chicken caecum.</title>
        <authorList>
            <person name="Medvecky M."/>
            <person name="Cejkova D."/>
            <person name="Polansky O."/>
            <person name="Karasova D."/>
            <person name="Kubasova T."/>
            <person name="Cizek A."/>
            <person name="Rychlik I."/>
        </authorList>
    </citation>
    <scope>NUCLEOTIDE SEQUENCE [LARGE SCALE GENOMIC DNA]</scope>
    <source>
        <strain evidence="12">An199</strain>
    </source>
</reference>
<reference evidence="10 13" key="3">
    <citation type="submission" date="2019-07" db="EMBL/GenBank/DDBJ databases">
        <title>Genome sequencing of Parabacteroides distasonis iSURF_7.</title>
        <authorList>
            <person name="Degefu H.N."/>
            <person name="Ruoff K.L."/>
            <person name="Price C.E."/>
            <person name="Valls R.A."/>
            <person name="O'Toole G.A."/>
        </authorList>
    </citation>
    <scope>NUCLEOTIDE SEQUENCE [LARGE SCALE GENOMIC DNA]</scope>
    <source>
        <strain evidence="10 13">CFPLTA003_1B</strain>
    </source>
</reference>
<evidence type="ECO:0000313" key="11">
    <source>
        <dbReference type="EMBL" id="WET64271.1"/>
    </source>
</evidence>
<evidence type="ECO:0000313" key="13">
    <source>
        <dbReference type="Proteomes" id="UP000315827"/>
    </source>
</evidence>
<evidence type="ECO:0000256" key="3">
    <source>
        <dbReference type="ARBA" id="ARBA00022722"/>
    </source>
</evidence>
<evidence type="ECO:0000256" key="5">
    <source>
        <dbReference type="ARBA" id="ARBA00022801"/>
    </source>
</evidence>
<dbReference type="Proteomes" id="UP000501982">
    <property type="component" value="Chromosome"/>
</dbReference>
<evidence type="ECO:0000256" key="1">
    <source>
        <dbReference type="ARBA" id="ARBA00006620"/>
    </source>
</evidence>
<sequence>MKYNQFIAELTAAGCYVSRHGANHDIWYSPITGELFPIPRHGGKEVPKGLERKARKVLGV</sequence>
<reference evidence="9 14" key="4">
    <citation type="submission" date="2020-04" db="EMBL/GenBank/DDBJ databases">
        <title>Complete Genomes and Methylome analysis of CBBP consortium that reverse antibiotic-induced susceptibility to vancomycin-resistant Enterococcus faecium infection.</title>
        <authorList>
            <person name="Fomenkov A."/>
            <person name="Zhang Z."/>
            <person name="Pamer E."/>
            <person name="Roberts R.J."/>
        </authorList>
    </citation>
    <scope>NUCLEOTIDE SEQUENCE [LARGE SCALE GENOMIC DNA]</scope>
    <source>
        <strain evidence="14">CBBP</strain>
        <strain evidence="9">CBBP-1</strain>
    </source>
</reference>
<name>A0A1Y4I901_PARDI</name>
<dbReference type="InterPro" id="IPR038570">
    <property type="entry name" value="HicA_sf"/>
</dbReference>
<dbReference type="EMBL" id="VOHW01000019">
    <property type="protein sequence ID" value="TWV58650.1"/>
    <property type="molecule type" value="Genomic_DNA"/>
</dbReference>
<evidence type="ECO:0000256" key="7">
    <source>
        <dbReference type="ARBA" id="ARBA00023016"/>
    </source>
</evidence>
<gene>
    <name evidence="8" type="ORF">B5F32_16375</name>
    <name evidence="10" type="ORF">FSA05_20920</name>
    <name evidence="9" type="ORF">HHO38_12315</name>
    <name evidence="11" type="ORF">P2T59_21705</name>
</gene>
<dbReference type="AlphaFoldDB" id="A0A1Y4I901"/>
<keyword evidence="3" id="KW-0540">Nuclease</keyword>